<protein>
    <submittedName>
        <fullName evidence="2">Uncharacterized protein</fullName>
    </submittedName>
</protein>
<keyword evidence="3" id="KW-1185">Reference proteome</keyword>
<proteinExistence type="predicted"/>
<feature type="compositionally biased region" description="Basic and acidic residues" evidence="1">
    <location>
        <begin position="75"/>
        <end position="93"/>
    </location>
</feature>
<sequence>MMGKSVAITVQKRYPKADLTKWPLYTDGLTTDRDFIEIWDADNGTDGASQTPPLKKQDKAKKSAQTKKTGKKKTGKTDANAHRSTDDRTEFMNDLRNTVRRRTRSRKVCH</sequence>
<evidence type="ECO:0000313" key="3">
    <source>
        <dbReference type="Proteomes" id="UP001152087"/>
    </source>
</evidence>
<dbReference type="AlphaFoldDB" id="A0A9W8V1C2"/>
<comment type="caution">
    <text evidence="2">The sequence shown here is derived from an EMBL/GenBank/DDBJ whole genome shotgun (WGS) entry which is preliminary data.</text>
</comment>
<feature type="compositionally biased region" description="Basic residues" evidence="1">
    <location>
        <begin position="62"/>
        <end position="74"/>
    </location>
</feature>
<accession>A0A9W8V1C2</accession>
<evidence type="ECO:0000313" key="2">
    <source>
        <dbReference type="EMBL" id="KAJ4186826.1"/>
    </source>
</evidence>
<dbReference type="EMBL" id="JAOQAV010000019">
    <property type="protein sequence ID" value="KAJ4186826.1"/>
    <property type="molecule type" value="Genomic_DNA"/>
</dbReference>
<organism evidence="2 3">
    <name type="scientific">Fusarium falciforme</name>
    <dbReference type="NCBI Taxonomy" id="195108"/>
    <lineage>
        <taxon>Eukaryota</taxon>
        <taxon>Fungi</taxon>
        <taxon>Dikarya</taxon>
        <taxon>Ascomycota</taxon>
        <taxon>Pezizomycotina</taxon>
        <taxon>Sordariomycetes</taxon>
        <taxon>Hypocreomycetidae</taxon>
        <taxon>Hypocreales</taxon>
        <taxon>Nectriaceae</taxon>
        <taxon>Fusarium</taxon>
        <taxon>Fusarium solani species complex</taxon>
    </lineage>
</organism>
<reference evidence="2" key="1">
    <citation type="submission" date="2022-09" db="EMBL/GenBank/DDBJ databases">
        <title>Fusarium specimens isolated from Avocado Roots.</title>
        <authorList>
            <person name="Stajich J."/>
            <person name="Roper C."/>
            <person name="Heimlech-Rivalta G."/>
        </authorList>
    </citation>
    <scope>NUCLEOTIDE SEQUENCE</scope>
    <source>
        <strain evidence="2">A02</strain>
    </source>
</reference>
<evidence type="ECO:0000256" key="1">
    <source>
        <dbReference type="SAM" id="MobiDB-lite"/>
    </source>
</evidence>
<name>A0A9W8V1C2_9HYPO</name>
<feature type="region of interest" description="Disordered" evidence="1">
    <location>
        <begin position="41"/>
        <end position="110"/>
    </location>
</feature>
<feature type="compositionally biased region" description="Basic residues" evidence="1">
    <location>
        <begin position="98"/>
        <end position="110"/>
    </location>
</feature>
<dbReference type="Proteomes" id="UP001152087">
    <property type="component" value="Unassembled WGS sequence"/>
</dbReference>
<gene>
    <name evidence="2" type="ORF">NW755_007558</name>
</gene>